<accession>A0A9K3E3T4</accession>
<organism evidence="1 2">
    <name type="scientific">Helianthus annuus</name>
    <name type="common">Common sunflower</name>
    <dbReference type="NCBI Taxonomy" id="4232"/>
    <lineage>
        <taxon>Eukaryota</taxon>
        <taxon>Viridiplantae</taxon>
        <taxon>Streptophyta</taxon>
        <taxon>Embryophyta</taxon>
        <taxon>Tracheophyta</taxon>
        <taxon>Spermatophyta</taxon>
        <taxon>Magnoliopsida</taxon>
        <taxon>eudicotyledons</taxon>
        <taxon>Gunneridae</taxon>
        <taxon>Pentapetalae</taxon>
        <taxon>asterids</taxon>
        <taxon>campanulids</taxon>
        <taxon>Asterales</taxon>
        <taxon>Asteraceae</taxon>
        <taxon>Asteroideae</taxon>
        <taxon>Heliantheae alliance</taxon>
        <taxon>Heliantheae</taxon>
        <taxon>Helianthus</taxon>
    </lineage>
</organism>
<dbReference type="AlphaFoldDB" id="A0A9K3E3T4"/>
<dbReference type="Proteomes" id="UP000215914">
    <property type="component" value="Unassembled WGS sequence"/>
</dbReference>
<name>A0A9K3E3T4_HELAN</name>
<comment type="caution">
    <text evidence="1">The sequence shown here is derived from an EMBL/GenBank/DDBJ whole genome shotgun (WGS) entry which is preliminary data.</text>
</comment>
<proteinExistence type="predicted"/>
<reference evidence="1" key="2">
    <citation type="submission" date="2020-06" db="EMBL/GenBank/DDBJ databases">
        <title>Helianthus annuus Genome sequencing and assembly Release 2.</title>
        <authorList>
            <person name="Gouzy J."/>
            <person name="Langlade N."/>
            <person name="Munos S."/>
        </authorList>
    </citation>
    <scope>NUCLEOTIDE SEQUENCE</scope>
    <source>
        <tissue evidence="1">Leaves</tissue>
    </source>
</reference>
<protein>
    <submittedName>
        <fullName evidence="1">Uncharacterized protein</fullName>
    </submittedName>
</protein>
<dbReference type="EMBL" id="MNCJ02000330">
    <property type="protein sequence ID" value="KAF5765589.1"/>
    <property type="molecule type" value="Genomic_DNA"/>
</dbReference>
<sequence length="48" mass="5769">MNRAQISVLKQSHQVRLRCFLQCQHCMTLETQIRLQLLCDLTNKPLEW</sequence>
<keyword evidence="2" id="KW-1185">Reference proteome</keyword>
<evidence type="ECO:0000313" key="1">
    <source>
        <dbReference type="EMBL" id="KAF5765589.1"/>
    </source>
</evidence>
<reference evidence="1" key="1">
    <citation type="journal article" date="2017" name="Nature">
        <title>The sunflower genome provides insights into oil metabolism, flowering and Asterid evolution.</title>
        <authorList>
            <person name="Badouin H."/>
            <person name="Gouzy J."/>
            <person name="Grassa C.J."/>
            <person name="Murat F."/>
            <person name="Staton S.E."/>
            <person name="Cottret L."/>
            <person name="Lelandais-Briere C."/>
            <person name="Owens G.L."/>
            <person name="Carrere S."/>
            <person name="Mayjonade B."/>
            <person name="Legrand L."/>
            <person name="Gill N."/>
            <person name="Kane N.C."/>
            <person name="Bowers J.E."/>
            <person name="Hubner S."/>
            <person name="Bellec A."/>
            <person name="Berard A."/>
            <person name="Berges H."/>
            <person name="Blanchet N."/>
            <person name="Boniface M.C."/>
            <person name="Brunel D."/>
            <person name="Catrice O."/>
            <person name="Chaidir N."/>
            <person name="Claudel C."/>
            <person name="Donnadieu C."/>
            <person name="Faraut T."/>
            <person name="Fievet G."/>
            <person name="Helmstetter N."/>
            <person name="King M."/>
            <person name="Knapp S.J."/>
            <person name="Lai Z."/>
            <person name="Le Paslier M.C."/>
            <person name="Lippi Y."/>
            <person name="Lorenzon L."/>
            <person name="Mandel J.R."/>
            <person name="Marage G."/>
            <person name="Marchand G."/>
            <person name="Marquand E."/>
            <person name="Bret-Mestries E."/>
            <person name="Morien E."/>
            <person name="Nambeesan S."/>
            <person name="Nguyen T."/>
            <person name="Pegot-Espagnet P."/>
            <person name="Pouilly N."/>
            <person name="Raftis F."/>
            <person name="Sallet E."/>
            <person name="Schiex T."/>
            <person name="Thomas J."/>
            <person name="Vandecasteele C."/>
            <person name="Vares D."/>
            <person name="Vear F."/>
            <person name="Vautrin S."/>
            <person name="Crespi M."/>
            <person name="Mangin B."/>
            <person name="Burke J.M."/>
            <person name="Salse J."/>
            <person name="Munos S."/>
            <person name="Vincourt P."/>
            <person name="Rieseberg L.H."/>
            <person name="Langlade N.B."/>
        </authorList>
    </citation>
    <scope>NUCLEOTIDE SEQUENCE</scope>
    <source>
        <tissue evidence="1">Leaves</tissue>
    </source>
</reference>
<evidence type="ECO:0000313" key="2">
    <source>
        <dbReference type="Proteomes" id="UP000215914"/>
    </source>
</evidence>
<gene>
    <name evidence="1" type="ORF">HanXRQr2_Chr15g0705511</name>
</gene>
<dbReference type="Gramene" id="mRNA:HanXRQr2_Chr15g0705511">
    <property type="protein sequence ID" value="mRNA:HanXRQr2_Chr15g0705511"/>
    <property type="gene ID" value="HanXRQr2_Chr15g0705511"/>
</dbReference>